<dbReference type="InterPro" id="IPR018490">
    <property type="entry name" value="cNMP-bd_dom_sf"/>
</dbReference>
<evidence type="ECO:0000313" key="6">
    <source>
        <dbReference type="EMBL" id="SDL63879.1"/>
    </source>
</evidence>
<dbReference type="GO" id="GO:0003700">
    <property type="term" value="F:DNA-binding transcription factor activity"/>
    <property type="evidence" value="ECO:0007669"/>
    <property type="project" value="TreeGrafter"/>
</dbReference>
<evidence type="ECO:0000313" key="7">
    <source>
        <dbReference type="Proteomes" id="UP000199226"/>
    </source>
</evidence>
<keyword evidence="3" id="KW-0804">Transcription</keyword>
<dbReference type="InterPro" id="IPR036390">
    <property type="entry name" value="WH_DNA-bd_sf"/>
</dbReference>
<dbReference type="Proteomes" id="UP000199226">
    <property type="component" value="Unassembled WGS sequence"/>
</dbReference>
<keyword evidence="1" id="KW-0805">Transcription regulation</keyword>
<dbReference type="PRINTS" id="PR00034">
    <property type="entry name" value="HTHCRP"/>
</dbReference>
<reference evidence="7" key="1">
    <citation type="submission" date="2016-10" db="EMBL/GenBank/DDBJ databases">
        <authorList>
            <person name="Varghese N."/>
            <person name="Submissions S."/>
        </authorList>
    </citation>
    <scope>NUCLEOTIDE SEQUENCE [LARGE SCALE GENOMIC DNA]</scope>
    <source>
        <strain evidence="7">DSM 24536</strain>
    </source>
</reference>
<dbReference type="PROSITE" id="PS51063">
    <property type="entry name" value="HTH_CRP_2"/>
    <property type="match status" value="1"/>
</dbReference>
<dbReference type="SUPFAM" id="SSF51206">
    <property type="entry name" value="cAMP-binding domain-like"/>
    <property type="match status" value="1"/>
</dbReference>
<dbReference type="Pfam" id="PF13545">
    <property type="entry name" value="HTH_Crp_2"/>
    <property type="match status" value="1"/>
</dbReference>
<feature type="domain" description="HTH crp-type" evidence="5">
    <location>
        <begin position="130"/>
        <end position="201"/>
    </location>
</feature>
<dbReference type="CDD" id="cd00038">
    <property type="entry name" value="CAP_ED"/>
    <property type="match status" value="1"/>
</dbReference>
<evidence type="ECO:0000256" key="2">
    <source>
        <dbReference type="ARBA" id="ARBA00023125"/>
    </source>
</evidence>
<gene>
    <name evidence="6" type="ORF">SAMN05421813_10135</name>
</gene>
<dbReference type="SUPFAM" id="SSF46785">
    <property type="entry name" value="Winged helix' DNA-binding domain"/>
    <property type="match status" value="1"/>
</dbReference>
<dbReference type="Pfam" id="PF00027">
    <property type="entry name" value="cNMP_binding"/>
    <property type="match status" value="1"/>
</dbReference>
<evidence type="ECO:0000256" key="1">
    <source>
        <dbReference type="ARBA" id="ARBA00023015"/>
    </source>
</evidence>
<dbReference type="InterPro" id="IPR014710">
    <property type="entry name" value="RmlC-like_jellyroll"/>
</dbReference>
<protein>
    <submittedName>
        <fullName evidence="6">cAMP-binding domain of CRP or a regulatory subunit of cAMP-dependent protein kinases</fullName>
    </submittedName>
</protein>
<accession>A0A1G9LPB3</accession>
<sequence>MIDINLLLAWGATYKKVGVNETIFTEGQQCTYYYQLVSGTVRWLNIDEAGRECIHYIAEAGESFGEFPLFDDGPYAASAIANTDSILIRLYKPVFLDLLKENNKLLFQFTRLLTKRLRFKYSVIKSFGSNCPETRIINLIKNLKAESKNYCSECDQLKLTRQQIADMTGLRVETVIRTMRQMHEKGDIIISRGKVFCKDMTEIIMT</sequence>
<name>A0A1G9LPB3_9SPHI</name>
<dbReference type="RefSeq" id="WP_090697334.1">
    <property type="nucleotide sequence ID" value="NZ_FNHH01000001.1"/>
</dbReference>
<evidence type="ECO:0000259" key="5">
    <source>
        <dbReference type="PROSITE" id="PS51063"/>
    </source>
</evidence>
<dbReference type="Gene3D" id="1.10.10.10">
    <property type="entry name" value="Winged helix-like DNA-binding domain superfamily/Winged helix DNA-binding domain"/>
    <property type="match status" value="1"/>
</dbReference>
<keyword evidence="2" id="KW-0238">DNA-binding</keyword>
<dbReference type="GO" id="GO:0005829">
    <property type="term" value="C:cytosol"/>
    <property type="evidence" value="ECO:0007669"/>
    <property type="project" value="TreeGrafter"/>
</dbReference>
<dbReference type="InterPro" id="IPR050397">
    <property type="entry name" value="Env_Response_Regulators"/>
</dbReference>
<dbReference type="STRING" id="990371.SAMN05421813_10135"/>
<feature type="domain" description="Cyclic nucleotide-binding" evidence="4">
    <location>
        <begin position="20"/>
        <end position="116"/>
    </location>
</feature>
<dbReference type="InterPro" id="IPR036388">
    <property type="entry name" value="WH-like_DNA-bd_sf"/>
</dbReference>
<evidence type="ECO:0000256" key="3">
    <source>
        <dbReference type="ARBA" id="ARBA00023163"/>
    </source>
</evidence>
<dbReference type="PANTHER" id="PTHR24567:SF28">
    <property type="entry name" value="LISTERIOLYSIN REGULATORY PROTEIN"/>
    <property type="match status" value="1"/>
</dbReference>
<organism evidence="6 7">
    <name type="scientific">Daejeonella rubra</name>
    <dbReference type="NCBI Taxonomy" id="990371"/>
    <lineage>
        <taxon>Bacteria</taxon>
        <taxon>Pseudomonadati</taxon>
        <taxon>Bacteroidota</taxon>
        <taxon>Sphingobacteriia</taxon>
        <taxon>Sphingobacteriales</taxon>
        <taxon>Sphingobacteriaceae</taxon>
        <taxon>Daejeonella</taxon>
    </lineage>
</organism>
<proteinExistence type="predicted"/>
<dbReference type="GO" id="GO:0016301">
    <property type="term" value="F:kinase activity"/>
    <property type="evidence" value="ECO:0007669"/>
    <property type="project" value="UniProtKB-KW"/>
</dbReference>
<keyword evidence="7" id="KW-1185">Reference proteome</keyword>
<keyword evidence="6" id="KW-0418">Kinase</keyword>
<dbReference type="PROSITE" id="PS50042">
    <property type="entry name" value="CNMP_BINDING_3"/>
    <property type="match status" value="1"/>
</dbReference>
<dbReference type="OrthoDB" id="667966at2"/>
<dbReference type="GO" id="GO:0003677">
    <property type="term" value="F:DNA binding"/>
    <property type="evidence" value="ECO:0007669"/>
    <property type="project" value="UniProtKB-KW"/>
</dbReference>
<dbReference type="InterPro" id="IPR000595">
    <property type="entry name" value="cNMP-bd_dom"/>
</dbReference>
<evidence type="ECO:0000259" key="4">
    <source>
        <dbReference type="PROSITE" id="PS50042"/>
    </source>
</evidence>
<keyword evidence="6" id="KW-0808">Transferase</keyword>
<dbReference type="AlphaFoldDB" id="A0A1G9LPB3"/>
<dbReference type="EMBL" id="FNHH01000001">
    <property type="protein sequence ID" value="SDL63879.1"/>
    <property type="molecule type" value="Genomic_DNA"/>
</dbReference>
<dbReference type="InterPro" id="IPR012318">
    <property type="entry name" value="HTH_CRP"/>
</dbReference>
<dbReference type="Gene3D" id="2.60.120.10">
    <property type="entry name" value="Jelly Rolls"/>
    <property type="match status" value="1"/>
</dbReference>
<dbReference type="SMART" id="SM00419">
    <property type="entry name" value="HTH_CRP"/>
    <property type="match status" value="1"/>
</dbReference>
<dbReference type="PANTHER" id="PTHR24567">
    <property type="entry name" value="CRP FAMILY TRANSCRIPTIONAL REGULATORY PROTEIN"/>
    <property type="match status" value="1"/>
</dbReference>